<dbReference type="GeneID" id="85329707"/>
<accession>A0AA40B3K2</accession>
<dbReference type="Proteomes" id="UP001172101">
    <property type="component" value="Unassembled WGS sequence"/>
</dbReference>
<protein>
    <submittedName>
        <fullName evidence="1">Uncharacterized protein</fullName>
    </submittedName>
</protein>
<sequence length="222" mass="24089">MPGAVVTLADGIPKVVDRAVKNLNSVKEARKLIFGALGPLQGISDEANRLISSLILVKDVASLQPAGIGQQAYDIMDLAARLNASMMIIGAENRRLGEPRELHAGDPEYIHLATMLGQLRSARTALTESIIMIRVGISGSARDGFRVARDRLLSVNNKVSSVLGINLALYDQLYDKLMIKKEMVIELEDSDAERLGLPRLSGLVVEEWRTAVGNETGIARFS</sequence>
<dbReference type="EMBL" id="JAUIRO010000002">
    <property type="protein sequence ID" value="KAK0726857.1"/>
    <property type="molecule type" value="Genomic_DNA"/>
</dbReference>
<keyword evidence="2" id="KW-1185">Reference proteome</keyword>
<reference evidence="1" key="1">
    <citation type="submission" date="2023-06" db="EMBL/GenBank/DDBJ databases">
        <title>Genome-scale phylogeny and comparative genomics of the fungal order Sordariales.</title>
        <authorList>
            <consortium name="Lawrence Berkeley National Laboratory"/>
            <person name="Hensen N."/>
            <person name="Bonometti L."/>
            <person name="Westerberg I."/>
            <person name="Brannstrom I.O."/>
            <person name="Guillou S."/>
            <person name="Cros-Aarteil S."/>
            <person name="Calhoun S."/>
            <person name="Haridas S."/>
            <person name="Kuo A."/>
            <person name="Mondo S."/>
            <person name="Pangilinan J."/>
            <person name="Riley R."/>
            <person name="LaButti K."/>
            <person name="Andreopoulos B."/>
            <person name="Lipzen A."/>
            <person name="Chen C."/>
            <person name="Yanf M."/>
            <person name="Daum C."/>
            <person name="Ng V."/>
            <person name="Clum A."/>
            <person name="Steindorff A."/>
            <person name="Ohm R."/>
            <person name="Martin F."/>
            <person name="Silar P."/>
            <person name="Natvig D."/>
            <person name="Lalanne C."/>
            <person name="Gautier V."/>
            <person name="Ament-velasquez S.L."/>
            <person name="Kruys A."/>
            <person name="Hutchinson M.I."/>
            <person name="Powell A.J."/>
            <person name="Barry K."/>
            <person name="Miller A.N."/>
            <person name="Grigoriev I.V."/>
            <person name="Debuchy R."/>
            <person name="Gladieux P."/>
            <person name="Thoren M.H."/>
            <person name="Johannesson H."/>
        </authorList>
    </citation>
    <scope>NUCLEOTIDE SEQUENCE</scope>
    <source>
        <strain evidence="1">SMH2392-1A</strain>
    </source>
</reference>
<comment type="caution">
    <text evidence="1">The sequence shown here is derived from an EMBL/GenBank/DDBJ whole genome shotgun (WGS) entry which is preliminary data.</text>
</comment>
<evidence type="ECO:0000313" key="2">
    <source>
        <dbReference type="Proteomes" id="UP001172101"/>
    </source>
</evidence>
<name>A0AA40B3K2_9PEZI</name>
<dbReference type="AlphaFoldDB" id="A0AA40B3K2"/>
<organism evidence="1 2">
    <name type="scientific">Lasiosphaeria miniovina</name>
    <dbReference type="NCBI Taxonomy" id="1954250"/>
    <lineage>
        <taxon>Eukaryota</taxon>
        <taxon>Fungi</taxon>
        <taxon>Dikarya</taxon>
        <taxon>Ascomycota</taxon>
        <taxon>Pezizomycotina</taxon>
        <taxon>Sordariomycetes</taxon>
        <taxon>Sordariomycetidae</taxon>
        <taxon>Sordariales</taxon>
        <taxon>Lasiosphaeriaceae</taxon>
        <taxon>Lasiosphaeria</taxon>
    </lineage>
</organism>
<proteinExistence type="predicted"/>
<evidence type="ECO:0000313" key="1">
    <source>
        <dbReference type="EMBL" id="KAK0726857.1"/>
    </source>
</evidence>
<gene>
    <name evidence="1" type="ORF">B0T26DRAFT_764186</name>
</gene>
<dbReference type="RefSeq" id="XP_060299713.1">
    <property type="nucleotide sequence ID" value="XM_060446437.1"/>
</dbReference>